<feature type="region of interest" description="Disordered" evidence="1">
    <location>
        <begin position="1"/>
        <end position="24"/>
    </location>
</feature>
<keyword evidence="3" id="KW-1185">Reference proteome</keyword>
<sequence>MQTNGRNEHQHATESVRRYSSRGRREITHADGACEEVDEQALREIILKRACRGKSILPNEEAHGGSNCEPRRQTREYEPDHARHGTTSDLVITNGRATEMLAGQLSFVNDWRKPSCKQRREPETTTVHLLSFAAGVITPANASRLSELRVARTMGAKDLARRRLLWLRGLPDVSGCGNKERHRPRPRPHRARNQLDGDLSTKPDERPRIRQGVG</sequence>
<feature type="compositionally biased region" description="Basic and acidic residues" evidence="1">
    <location>
        <begin position="193"/>
        <end position="208"/>
    </location>
</feature>
<feature type="region of interest" description="Disordered" evidence="1">
    <location>
        <begin position="57"/>
        <end position="86"/>
    </location>
</feature>
<protein>
    <submittedName>
        <fullName evidence="2">Uncharacterized protein</fullName>
    </submittedName>
</protein>
<proteinExistence type="predicted"/>
<geneLocation type="plasmid" evidence="2 3">
    <name>p42d</name>
</geneLocation>
<dbReference type="Proteomes" id="UP000001936">
    <property type="component" value="Plasmid p42d"/>
</dbReference>
<reference evidence="3" key="2">
    <citation type="journal article" date="2006" name="Proc. Natl. Acad. Sci. U.S.A.">
        <title>The partitioned Rhizobium etli genome: genetic and metabolic redundancy in seven interacting replicons.</title>
        <authorList>
            <person name="Gonzalez V."/>
            <person name="Santamaria R.I."/>
            <person name="Bustos P."/>
            <person name="Hernandez-Gonzalez I."/>
            <person name="Medrano-Soto A."/>
            <person name="Moreno-Hagelsieb G."/>
            <person name="Janga S.C."/>
            <person name="Ramirez M.A."/>
            <person name="Jimenez-Jacinto V."/>
            <person name="Collado-Vides J."/>
            <person name="Davila G."/>
        </authorList>
    </citation>
    <scope>NUCLEOTIDE SEQUENCE [LARGE SCALE GENOMIC DNA]</scope>
    <source>
        <strain evidence="3">ATCC 51251 / DSM 11541 / JCM 21823 / NBRC 15573 / CFN 42</strain>
    </source>
</reference>
<evidence type="ECO:0000313" key="3">
    <source>
        <dbReference type="Proteomes" id="UP000001936"/>
    </source>
</evidence>
<feature type="compositionally biased region" description="Basic residues" evidence="1">
    <location>
        <begin position="180"/>
        <end position="192"/>
    </location>
</feature>
<organism evidence="2 3">
    <name type="scientific">Rhizobium etli (strain ATCC 51251 / DSM 11541 / JCM 21823 / NBRC 15573 / CFN 42)</name>
    <dbReference type="NCBI Taxonomy" id="347834"/>
    <lineage>
        <taxon>Bacteria</taxon>
        <taxon>Pseudomonadati</taxon>
        <taxon>Pseudomonadota</taxon>
        <taxon>Alphaproteobacteria</taxon>
        <taxon>Hyphomicrobiales</taxon>
        <taxon>Rhizobiaceae</taxon>
        <taxon>Rhizobium/Agrobacterium group</taxon>
        <taxon>Rhizobium</taxon>
    </lineage>
</organism>
<evidence type="ECO:0000256" key="1">
    <source>
        <dbReference type="SAM" id="MobiDB-lite"/>
    </source>
</evidence>
<dbReference type="HOGENOM" id="CLU_1288013_0_0_5"/>
<name>Q8KLG9_RHIEC</name>
<dbReference type="EMBL" id="U80928">
    <property type="protein sequence ID" value="AAM54769.1"/>
    <property type="molecule type" value="Genomic_DNA"/>
</dbReference>
<dbReference type="AlphaFoldDB" id="Q8KLG9"/>
<accession>Q8KLG9</accession>
<evidence type="ECO:0000313" key="2">
    <source>
        <dbReference type="EMBL" id="AAM54769.1"/>
    </source>
</evidence>
<feature type="region of interest" description="Disordered" evidence="1">
    <location>
        <begin position="175"/>
        <end position="214"/>
    </location>
</feature>
<feature type="compositionally biased region" description="Basic and acidic residues" evidence="1">
    <location>
        <begin position="69"/>
        <end position="83"/>
    </location>
</feature>
<gene>
    <name evidence="2" type="ordered locus">RHE_PD00287</name>
</gene>
<reference evidence="3" key="1">
    <citation type="journal article" date="2003" name="Genome Biol.">
        <title>The mosaic structure of the symbiotic plasmid of Rhizobium etli CFN42 and its relation to other symbiotic genome compartments.</title>
        <authorList>
            <person name="Gonzalez V."/>
            <person name="Bustos P."/>
            <person name="Ramirez-Romero M.A."/>
            <person name="Medrano-Soto A."/>
            <person name="Salgado H."/>
            <person name="Hernandez-Gonzalez I."/>
            <person name="Hernandez-Celis J.C."/>
            <person name="Quintero V."/>
            <person name="Moreno-Hagelsieb G."/>
            <person name="Girard L."/>
            <person name="Rodriguez O."/>
            <person name="Flores M."/>
            <person name="Cevallos M.A."/>
            <person name="Collado-Vides J."/>
            <person name="Romero D."/>
            <person name="Davila G."/>
        </authorList>
    </citation>
    <scope>NUCLEOTIDE SEQUENCE [LARGE SCALE GENOMIC DNA]</scope>
    <source>
        <strain evidence="3">ATCC 51251 / DSM 11541 / JCM 21823 / NBRC 15573 / CFN 42</strain>
    </source>
</reference>
<keyword evidence="2" id="KW-0614">Plasmid</keyword>
<dbReference type="KEGG" id="ret:RHE_PD00287"/>